<evidence type="ECO:0000313" key="2">
    <source>
        <dbReference type="Proteomes" id="UP000004259"/>
    </source>
</evidence>
<dbReference type="Proteomes" id="UP000004259">
    <property type="component" value="Unassembled WGS sequence"/>
</dbReference>
<dbReference type="EMBL" id="ADKM02000080">
    <property type="protein sequence ID" value="EGC02997.1"/>
    <property type="molecule type" value="Genomic_DNA"/>
</dbReference>
<dbReference type="STRING" id="246199.CUS_5877"/>
<comment type="caution">
    <text evidence="1">The sequence shown here is derived from an EMBL/GenBank/DDBJ whole genome shotgun (WGS) entry which is preliminary data.</text>
</comment>
<accession>E9SCG5</accession>
<reference evidence="1 2" key="1">
    <citation type="submission" date="2011-02" db="EMBL/GenBank/DDBJ databases">
        <authorList>
            <person name="Nelson K.E."/>
            <person name="Sutton G."/>
            <person name="Torralba M."/>
            <person name="Durkin S."/>
            <person name="Harkins D."/>
            <person name="Montgomery R."/>
            <person name="Ziemer C."/>
            <person name="Klaassens E."/>
            <person name="Ocuiv P."/>
            <person name="Morrison M."/>
        </authorList>
    </citation>
    <scope>NUCLEOTIDE SEQUENCE [LARGE SCALE GENOMIC DNA]</scope>
    <source>
        <strain evidence="1 2">8</strain>
    </source>
</reference>
<evidence type="ECO:0000313" key="1">
    <source>
        <dbReference type="EMBL" id="EGC02997.1"/>
    </source>
</evidence>
<gene>
    <name evidence="1" type="ORF">CUS_5877</name>
</gene>
<keyword evidence="2" id="KW-1185">Reference proteome</keyword>
<name>E9SCG5_RUMAL</name>
<protein>
    <submittedName>
        <fullName evidence="1">Uncharacterized protein</fullName>
    </submittedName>
</protein>
<dbReference type="AlphaFoldDB" id="E9SCG5"/>
<sequence length="51" mass="6024">MVHPPSINAAITADKTLYLRKKHSPFHKKFRLTVIIPYFHKKVNPRTAVRR</sequence>
<organism evidence="1 2">
    <name type="scientific">Ruminococcus albus 8</name>
    <dbReference type="NCBI Taxonomy" id="246199"/>
    <lineage>
        <taxon>Bacteria</taxon>
        <taxon>Bacillati</taxon>
        <taxon>Bacillota</taxon>
        <taxon>Clostridia</taxon>
        <taxon>Eubacteriales</taxon>
        <taxon>Oscillospiraceae</taxon>
        <taxon>Ruminococcus</taxon>
    </lineage>
</organism>
<proteinExistence type="predicted"/>